<feature type="region of interest" description="Disordered" evidence="3">
    <location>
        <begin position="30"/>
        <end position="72"/>
    </location>
</feature>
<dbReference type="GO" id="GO:0003677">
    <property type="term" value="F:DNA binding"/>
    <property type="evidence" value="ECO:0007669"/>
    <property type="project" value="UniProtKB-KW"/>
</dbReference>
<feature type="non-terminal residue" evidence="4">
    <location>
        <position position="1"/>
    </location>
</feature>
<evidence type="ECO:0000313" key="5">
    <source>
        <dbReference type="Proteomes" id="UP000789396"/>
    </source>
</evidence>
<gene>
    <name evidence="4" type="ORF">RFULGI_LOCUS12951</name>
</gene>
<proteinExistence type="predicted"/>
<evidence type="ECO:0000256" key="1">
    <source>
        <dbReference type="ARBA" id="ARBA00023125"/>
    </source>
</evidence>
<reference evidence="4" key="1">
    <citation type="submission" date="2021-06" db="EMBL/GenBank/DDBJ databases">
        <authorList>
            <person name="Kallberg Y."/>
            <person name="Tangrot J."/>
            <person name="Rosling A."/>
        </authorList>
    </citation>
    <scope>NUCLEOTIDE SEQUENCE</scope>
    <source>
        <strain evidence="4">IN212</strain>
    </source>
</reference>
<organism evidence="4 5">
    <name type="scientific">Racocetra fulgida</name>
    <dbReference type="NCBI Taxonomy" id="60492"/>
    <lineage>
        <taxon>Eukaryota</taxon>
        <taxon>Fungi</taxon>
        <taxon>Fungi incertae sedis</taxon>
        <taxon>Mucoromycota</taxon>
        <taxon>Glomeromycotina</taxon>
        <taxon>Glomeromycetes</taxon>
        <taxon>Diversisporales</taxon>
        <taxon>Gigasporaceae</taxon>
        <taxon>Racocetra</taxon>
    </lineage>
</organism>
<dbReference type="EMBL" id="CAJVPZ010032524">
    <property type="protein sequence ID" value="CAG8742118.1"/>
    <property type="molecule type" value="Genomic_DNA"/>
</dbReference>
<accession>A0A9N9IMG9</accession>
<dbReference type="GO" id="GO:0000974">
    <property type="term" value="C:Prp19 complex"/>
    <property type="evidence" value="ECO:0007669"/>
    <property type="project" value="InterPro"/>
</dbReference>
<keyword evidence="5" id="KW-1185">Reference proteome</keyword>
<dbReference type="GO" id="GO:0000398">
    <property type="term" value="P:mRNA splicing, via spliceosome"/>
    <property type="evidence" value="ECO:0007669"/>
    <property type="project" value="InterPro"/>
</dbReference>
<dbReference type="AlphaFoldDB" id="A0A9N9IMG9"/>
<dbReference type="PANTHER" id="PTHR45885">
    <property type="entry name" value="CELL DIVISION CYCLE 5-LIKE PROTEIN"/>
    <property type="match status" value="1"/>
</dbReference>
<dbReference type="PANTHER" id="PTHR45885:SF1">
    <property type="entry name" value="CELL DIVISION CYCLE 5-LIKE PROTEIN"/>
    <property type="match status" value="1"/>
</dbReference>
<evidence type="ECO:0000313" key="4">
    <source>
        <dbReference type="EMBL" id="CAG8742118.1"/>
    </source>
</evidence>
<protein>
    <submittedName>
        <fullName evidence="4">1088_t:CDS:1</fullName>
    </submittedName>
</protein>
<sequence>RLFDEAEAKEMNLTRLAGDTDLNAEDIQKLRSGEIDSDPETKSARLDPVDMDEDEAHARLANTQGKKRSKRH</sequence>
<feature type="compositionally biased region" description="Basic and acidic residues" evidence="3">
    <location>
        <begin position="30"/>
        <end position="48"/>
    </location>
</feature>
<evidence type="ECO:0000256" key="2">
    <source>
        <dbReference type="ARBA" id="ARBA00023242"/>
    </source>
</evidence>
<keyword evidence="1" id="KW-0238">DNA-binding</keyword>
<dbReference type="GO" id="GO:0005681">
    <property type="term" value="C:spliceosomal complex"/>
    <property type="evidence" value="ECO:0007669"/>
    <property type="project" value="TreeGrafter"/>
</dbReference>
<name>A0A9N9IMG9_9GLOM</name>
<feature type="non-terminal residue" evidence="4">
    <location>
        <position position="72"/>
    </location>
</feature>
<comment type="caution">
    <text evidence="4">The sequence shown here is derived from an EMBL/GenBank/DDBJ whole genome shotgun (WGS) entry which is preliminary data.</text>
</comment>
<dbReference type="InterPro" id="IPR047242">
    <property type="entry name" value="CDC5L/Cef1"/>
</dbReference>
<evidence type="ECO:0000256" key="3">
    <source>
        <dbReference type="SAM" id="MobiDB-lite"/>
    </source>
</evidence>
<keyword evidence="2" id="KW-0539">Nucleus</keyword>
<dbReference type="OrthoDB" id="1410009at2759"/>
<dbReference type="Proteomes" id="UP000789396">
    <property type="component" value="Unassembled WGS sequence"/>
</dbReference>